<dbReference type="InterPro" id="IPR036271">
    <property type="entry name" value="Tet_transcr_reg_TetR-rel_C_sf"/>
</dbReference>
<evidence type="ECO:0000313" key="6">
    <source>
        <dbReference type="EMBL" id="KOF13702.1"/>
    </source>
</evidence>
<dbReference type="RefSeq" id="WP_053252422.1">
    <property type="nucleotide sequence ID" value="NZ_LGAP01000033.1"/>
</dbReference>
<proteinExistence type="predicted"/>
<organism evidence="6 7">
    <name type="scientific">Ensifer adhaerens</name>
    <name type="common">Sinorhizobium morelense</name>
    <dbReference type="NCBI Taxonomy" id="106592"/>
    <lineage>
        <taxon>Bacteria</taxon>
        <taxon>Pseudomonadati</taxon>
        <taxon>Pseudomonadota</taxon>
        <taxon>Alphaproteobacteria</taxon>
        <taxon>Hyphomicrobiales</taxon>
        <taxon>Rhizobiaceae</taxon>
        <taxon>Sinorhizobium/Ensifer group</taxon>
        <taxon>Ensifer</taxon>
    </lineage>
</organism>
<dbReference type="EMBL" id="LGAP01000033">
    <property type="protein sequence ID" value="KOF13702.1"/>
    <property type="molecule type" value="Genomic_DNA"/>
</dbReference>
<evidence type="ECO:0000256" key="2">
    <source>
        <dbReference type="ARBA" id="ARBA00023125"/>
    </source>
</evidence>
<dbReference type="InterPro" id="IPR001647">
    <property type="entry name" value="HTH_TetR"/>
</dbReference>
<evidence type="ECO:0000313" key="7">
    <source>
        <dbReference type="Proteomes" id="UP000037425"/>
    </source>
</evidence>
<protein>
    <submittedName>
        <fullName evidence="6">TetR family transcriptional regulator</fullName>
    </submittedName>
</protein>
<name>A0A0L8BGB0_ENSAD</name>
<dbReference type="Gene3D" id="1.10.357.10">
    <property type="entry name" value="Tetracycline Repressor, domain 2"/>
    <property type="match status" value="1"/>
</dbReference>
<dbReference type="PANTHER" id="PTHR47506:SF6">
    <property type="entry name" value="HTH-TYPE TRANSCRIPTIONAL REPRESSOR NEMR"/>
    <property type="match status" value="1"/>
</dbReference>
<reference evidence="7" key="1">
    <citation type="submission" date="2015-07" db="EMBL/GenBank/DDBJ databases">
        <title>Whole genome sequence of an Ensifer adhaerens strain isolated from a cave pool in the Wind Cave National Park.</title>
        <authorList>
            <person name="Eng W.W.H."/>
            <person name="Gan H.M."/>
            <person name="Barton H.A."/>
            <person name="Savka M.A."/>
        </authorList>
    </citation>
    <scope>NUCLEOTIDE SEQUENCE [LARGE SCALE GENOMIC DNA]</scope>
    <source>
        <strain evidence="7">SD006</strain>
    </source>
</reference>
<dbReference type="OrthoDB" id="9809772at2"/>
<dbReference type="SUPFAM" id="SSF46689">
    <property type="entry name" value="Homeodomain-like"/>
    <property type="match status" value="1"/>
</dbReference>
<evidence type="ECO:0000256" key="4">
    <source>
        <dbReference type="PROSITE-ProRule" id="PRU00335"/>
    </source>
</evidence>
<keyword evidence="2 4" id="KW-0238">DNA-binding</keyword>
<dbReference type="PRINTS" id="PR00455">
    <property type="entry name" value="HTHTETR"/>
</dbReference>
<evidence type="ECO:0000256" key="1">
    <source>
        <dbReference type="ARBA" id="ARBA00023015"/>
    </source>
</evidence>
<dbReference type="PATRIC" id="fig|106592.7.peg.5117"/>
<dbReference type="SUPFAM" id="SSF48498">
    <property type="entry name" value="Tetracyclin repressor-like, C-terminal domain"/>
    <property type="match status" value="1"/>
</dbReference>
<dbReference type="Proteomes" id="UP000037425">
    <property type="component" value="Unassembled WGS sequence"/>
</dbReference>
<comment type="caution">
    <text evidence="6">The sequence shown here is derived from an EMBL/GenBank/DDBJ whole genome shotgun (WGS) entry which is preliminary data.</text>
</comment>
<evidence type="ECO:0000256" key="3">
    <source>
        <dbReference type="ARBA" id="ARBA00023163"/>
    </source>
</evidence>
<accession>A0A0L8BGB0</accession>
<dbReference type="AlphaFoldDB" id="A0A0L8BGB0"/>
<sequence length="187" mass="20789">MAIGTRDALVQAAESLMRTKGYAAFSYADLAETVGIRKASIHHHFPTKEELGIAIVEEYIARVRANFERIENDYQDVKGRLEAFSMEFRASREGGLLPLCGALAAEMAALPSGLQKLTHRFFDMQLKWLTAILDKGVANGEIPRGCGTRQKAFLLLSMLEGASFINWATREDDSIDLNIIRLIIEEA</sequence>
<dbReference type="PROSITE" id="PS50977">
    <property type="entry name" value="HTH_TETR_2"/>
    <property type="match status" value="1"/>
</dbReference>
<gene>
    <name evidence="6" type="ORF">AC244_29795</name>
</gene>
<dbReference type="PANTHER" id="PTHR47506">
    <property type="entry name" value="TRANSCRIPTIONAL REGULATORY PROTEIN"/>
    <property type="match status" value="1"/>
</dbReference>
<dbReference type="GO" id="GO:0003677">
    <property type="term" value="F:DNA binding"/>
    <property type="evidence" value="ECO:0007669"/>
    <property type="project" value="UniProtKB-UniRule"/>
</dbReference>
<keyword evidence="3" id="KW-0804">Transcription</keyword>
<keyword evidence="1" id="KW-0805">Transcription regulation</keyword>
<feature type="domain" description="HTH tetR-type" evidence="5">
    <location>
        <begin position="3"/>
        <end position="63"/>
    </location>
</feature>
<evidence type="ECO:0000259" key="5">
    <source>
        <dbReference type="PROSITE" id="PS50977"/>
    </source>
</evidence>
<feature type="DNA-binding region" description="H-T-H motif" evidence="4">
    <location>
        <begin position="26"/>
        <end position="45"/>
    </location>
</feature>
<dbReference type="Pfam" id="PF00440">
    <property type="entry name" value="TetR_N"/>
    <property type="match status" value="1"/>
</dbReference>
<dbReference type="InterPro" id="IPR009057">
    <property type="entry name" value="Homeodomain-like_sf"/>
</dbReference>